<evidence type="ECO:0000313" key="2">
    <source>
        <dbReference type="Proteomes" id="UP001595906"/>
    </source>
</evidence>
<comment type="caution">
    <text evidence="1">The sequence shown here is derived from an EMBL/GenBank/DDBJ whole genome shotgun (WGS) entry which is preliminary data.</text>
</comment>
<name>A0ABV8PS32_9BACT</name>
<sequence>MAKFITSIELFNASETDYLNLSKALENERFKKNNQRHQHQKGVEYNVEGNITLTDVTDKVFKVASGIGKKYAFTIIKEKQIQESLYLKKAS</sequence>
<keyword evidence="2" id="KW-1185">Reference proteome</keyword>
<proteinExistence type="predicted"/>
<protein>
    <submittedName>
        <fullName evidence="1">Uncharacterized protein</fullName>
    </submittedName>
</protein>
<evidence type="ECO:0000313" key="1">
    <source>
        <dbReference type="EMBL" id="MFC4230688.1"/>
    </source>
</evidence>
<gene>
    <name evidence="1" type="ORF">ACFOW1_02220</name>
</gene>
<accession>A0ABV8PS32</accession>
<reference evidence="2" key="1">
    <citation type="journal article" date="2019" name="Int. J. Syst. Evol. Microbiol.">
        <title>The Global Catalogue of Microorganisms (GCM) 10K type strain sequencing project: providing services to taxonomists for standard genome sequencing and annotation.</title>
        <authorList>
            <consortium name="The Broad Institute Genomics Platform"/>
            <consortium name="The Broad Institute Genome Sequencing Center for Infectious Disease"/>
            <person name="Wu L."/>
            <person name="Ma J."/>
        </authorList>
    </citation>
    <scope>NUCLEOTIDE SEQUENCE [LARGE SCALE GENOMIC DNA]</scope>
    <source>
        <strain evidence="2">CECT 8010</strain>
    </source>
</reference>
<organism evidence="1 2">
    <name type="scientific">Parasediminibacterium paludis</name>
    <dbReference type="NCBI Taxonomy" id="908966"/>
    <lineage>
        <taxon>Bacteria</taxon>
        <taxon>Pseudomonadati</taxon>
        <taxon>Bacteroidota</taxon>
        <taxon>Chitinophagia</taxon>
        <taxon>Chitinophagales</taxon>
        <taxon>Chitinophagaceae</taxon>
        <taxon>Parasediminibacterium</taxon>
    </lineage>
</organism>
<dbReference type="EMBL" id="JBHSDC010000002">
    <property type="protein sequence ID" value="MFC4230688.1"/>
    <property type="molecule type" value="Genomic_DNA"/>
</dbReference>
<dbReference type="RefSeq" id="WP_379012028.1">
    <property type="nucleotide sequence ID" value="NZ_JBHSDC010000002.1"/>
</dbReference>
<dbReference type="Proteomes" id="UP001595906">
    <property type="component" value="Unassembled WGS sequence"/>
</dbReference>